<dbReference type="SMART" id="SM00261">
    <property type="entry name" value="FU"/>
    <property type="match status" value="7"/>
</dbReference>
<dbReference type="InterPro" id="IPR009030">
    <property type="entry name" value="Growth_fac_rcpt_cys_sf"/>
</dbReference>
<dbReference type="Gene3D" id="2.10.220.10">
    <property type="entry name" value="Hormone Receptor, Insulin-like Growth Factor Receptor 1, Chain A, domain 2"/>
    <property type="match status" value="1"/>
</dbReference>
<dbReference type="PANTHER" id="PTHR23275">
    <property type="entry name" value="CABRIOLET.-RELATED"/>
    <property type="match status" value="1"/>
</dbReference>
<organism evidence="3 4">
    <name type="scientific">Entamoeba invadens IP1</name>
    <dbReference type="NCBI Taxonomy" id="370355"/>
    <lineage>
        <taxon>Eukaryota</taxon>
        <taxon>Amoebozoa</taxon>
        <taxon>Evosea</taxon>
        <taxon>Archamoebae</taxon>
        <taxon>Mastigamoebida</taxon>
        <taxon>Entamoebidae</taxon>
        <taxon>Entamoeba</taxon>
    </lineage>
</organism>
<dbReference type="SUPFAM" id="SSF57184">
    <property type="entry name" value="Growth factor receptor domain"/>
    <property type="match status" value="4"/>
</dbReference>
<feature type="domain" description="EGF-like" evidence="2">
    <location>
        <begin position="559"/>
        <end position="591"/>
    </location>
</feature>
<gene>
    <name evidence="3" type="ORF">EIN_522830</name>
</gene>
<dbReference type="AlphaFoldDB" id="A0A0A1U9T5"/>
<name>A0A0A1U9T5_ENTIV</name>
<dbReference type="InterPro" id="IPR000742">
    <property type="entry name" value="EGF"/>
</dbReference>
<dbReference type="InterPro" id="IPR052798">
    <property type="entry name" value="Giardia_VSA"/>
</dbReference>
<dbReference type="SMART" id="SM00181">
    <property type="entry name" value="EGF"/>
    <property type="match status" value="8"/>
</dbReference>
<dbReference type="PANTHER" id="PTHR23275:SF100">
    <property type="entry name" value="EGF-LIKE DOMAIN-CONTAINING PROTEIN"/>
    <property type="match status" value="1"/>
</dbReference>
<dbReference type="OMA" id="NPAPDCQ"/>
<dbReference type="GeneID" id="14890698"/>
<accession>A0A0A1U9T5</accession>
<dbReference type="OrthoDB" id="19903at2759"/>
<keyword evidence="4" id="KW-1185">Reference proteome</keyword>
<evidence type="ECO:0000256" key="1">
    <source>
        <dbReference type="SAM" id="Phobius"/>
    </source>
</evidence>
<evidence type="ECO:0000313" key="3">
    <source>
        <dbReference type="EMBL" id="ELP91766.1"/>
    </source>
</evidence>
<feature type="domain" description="EGF-like" evidence="2">
    <location>
        <begin position="240"/>
        <end position="275"/>
    </location>
</feature>
<dbReference type="VEuPathDB" id="AmoebaDB:EIN_522830"/>
<feature type="domain" description="EGF-like" evidence="2">
    <location>
        <begin position="387"/>
        <end position="421"/>
    </location>
</feature>
<feature type="domain" description="EGF-like" evidence="2">
    <location>
        <begin position="168"/>
        <end position="202"/>
    </location>
</feature>
<dbReference type="KEGG" id="eiv:EIN_522830"/>
<feature type="domain" description="EGF-like" evidence="2">
    <location>
        <begin position="458"/>
        <end position="491"/>
    </location>
</feature>
<dbReference type="EMBL" id="KB206450">
    <property type="protein sequence ID" value="ELP91766.1"/>
    <property type="molecule type" value="Genomic_DNA"/>
</dbReference>
<keyword evidence="1" id="KW-1133">Transmembrane helix</keyword>
<feature type="domain" description="EGF-like" evidence="2">
    <location>
        <begin position="314"/>
        <end position="348"/>
    </location>
</feature>
<dbReference type="InterPro" id="IPR006212">
    <property type="entry name" value="Furin_repeat"/>
</dbReference>
<dbReference type="RefSeq" id="XP_004258537.1">
    <property type="nucleotide sequence ID" value="XM_004258489.1"/>
</dbReference>
<dbReference type="Proteomes" id="UP000014680">
    <property type="component" value="Unassembled WGS sequence"/>
</dbReference>
<feature type="domain" description="EGF-like" evidence="2">
    <location>
        <begin position="422"/>
        <end position="457"/>
    </location>
</feature>
<keyword evidence="1" id="KW-0812">Transmembrane</keyword>
<feature type="transmembrane region" description="Helical" evidence="1">
    <location>
        <begin position="21"/>
        <end position="40"/>
    </location>
</feature>
<sequence length="724" mass="79408">MDATKRLEYVKRVQWGTPNKLSTVFNVSCVIYTILIVQLVHKLQENAQCIIGKYPNTSSPFSCTFCHSTCVYDCSPITGNCITCIDDQYTINPSNPKQCQTCSGFDNNCMSCSTTERKCLDCMYDQQKCITCTSFDANFITCDSTSSRYCYKCKSGMYPDTSIGKCKPCDSSCGGSCDTTNGICTNCVPGKVFSDPESDICVDCSTFDLNCAECASNGERKCVKCRENSGFYLLNGICIPCDSTCKPNTCDSTSGFCSQCLLNYTVTSPISKVCVKCSEFDSYCSKCAVDFTRKCELCSSGKYPKPSENYKCGNCDPTCGGQCNGTTGVCTGCSSNYVFTTTDSFVCDSCSSFDSNCLTCDSTYQRKCSVCRTSGMYPSDSTYKCIACDTTCNGNCDQTTGKCTACINNYVFEATKSGVCVACKSFDPSCKICSPDYNRKCVECESGFYPNASGVCVRCDTTITNCRTCNSKENICFTCNDPYYLSNQTCLSCTSGSYKNTKTSCEKCYIGIPNCQLCSTKTVGIPVYTTCYSPYQINSELNVCDSCTANKSYNTTTKKCESNGNGCATVVGQERCLSCSDGYYLSNNKCVSATNCVSKSTLSKVSCDCSYQISVGSDCQSTLLKCKYQKNYKNQKECIQCEDNYVVNDKTCQNVVNILSLRNGVIYRCEKSKYLNENNQCVKCKNNSSICMNYNFNITIVSCAENKVYNIETMSCNSDNNCLK</sequence>
<proteinExistence type="predicted"/>
<reference evidence="3 4" key="1">
    <citation type="submission" date="2012-10" db="EMBL/GenBank/DDBJ databases">
        <authorList>
            <person name="Zafar N."/>
            <person name="Inman J."/>
            <person name="Hall N."/>
            <person name="Lorenzi H."/>
            <person name="Caler E."/>
        </authorList>
    </citation>
    <scope>NUCLEOTIDE SEQUENCE [LARGE SCALE GENOMIC DNA]</scope>
    <source>
        <strain evidence="3 4">IP1</strain>
    </source>
</reference>
<evidence type="ECO:0000313" key="4">
    <source>
        <dbReference type="Proteomes" id="UP000014680"/>
    </source>
</evidence>
<protein>
    <recommendedName>
        <fullName evidence="2">EGF-like domain-containing protein</fullName>
    </recommendedName>
</protein>
<feature type="domain" description="EGF-like" evidence="2">
    <location>
        <begin position="203"/>
        <end position="239"/>
    </location>
</feature>
<evidence type="ECO:0000259" key="2">
    <source>
        <dbReference type="SMART" id="SM00181"/>
    </source>
</evidence>
<keyword evidence="1" id="KW-0472">Membrane</keyword>